<protein>
    <submittedName>
        <fullName evidence="2">Uncharacterized protein</fullName>
    </submittedName>
</protein>
<feature type="region of interest" description="Disordered" evidence="1">
    <location>
        <begin position="432"/>
        <end position="460"/>
    </location>
</feature>
<dbReference type="EMBL" id="DF840507">
    <property type="protein sequence ID" value="GAT44987.1"/>
    <property type="molecule type" value="Genomic_DNA"/>
</dbReference>
<evidence type="ECO:0000313" key="2">
    <source>
        <dbReference type="EMBL" id="GAT44987.1"/>
    </source>
</evidence>
<keyword evidence="3" id="KW-1185">Reference proteome</keyword>
<evidence type="ECO:0000256" key="1">
    <source>
        <dbReference type="SAM" id="MobiDB-lite"/>
    </source>
</evidence>
<feature type="non-terminal residue" evidence="2">
    <location>
        <position position="769"/>
    </location>
</feature>
<dbReference type="Proteomes" id="UP000815677">
    <property type="component" value="Unassembled WGS sequence"/>
</dbReference>
<name>A0ABQ0L1H0_MYCCL</name>
<gene>
    <name evidence="2" type="ORF">MCHLO_02585</name>
</gene>
<reference evidence="2" key="1">
    <citation type="submission" date="2014-09" db="EMBL/GenBank/DDBJ databases">
        <title>Genome sequence of the luminous mushroom Mycena chlorophos for searching fungal bioluminescence genes.</title>
        <authorList>
            <person name="Tanaka Y."/>
            <person name="Kasuga D."/>
            <person name="Oba Y."/>
            <person name="Hase S."/>
            <person name="Sato K."/>
            <person name="Oba Y."/>
            <person name="Sakakibara Y."/>
        </authorList>
    </citation>
    <scope>NUCLEOTIDE SEQUENCE</scope>
</reference>
<evidence type="ECO:0000313" key="3">
    <source>
        <dbReference type="Proteomes" id="UP000815677"/>
    </source>
</evidence>
<organism evidence="2 3">
    <name type="scientific">Mycena chlorophos</name>
    <name type="common">Agaric fungus</name>
    <name type="synonym">Agaricus chlorophos</name>
    <dbReference type="NCBI Taxonomy" id="658473"/>
    <lineage>
        <taxon>Eukaryota</taxon>
        <taxon>Fungi</taxon>
        <taxon>Dikarya</taxon>
        <taxon>Basidiomycota</taxon>
        <taxon>Agaricomycotina</taxon>
        <taxon>Agaricomycetes</taxon>
        <taxon>Agaricomycetidae</taxon>
        <taxon>Agaricales</taxon>
        <taxon>Marasmiineae</taxon>
        <taxon>Mycenaceae</taxon>
        <taxon>Mycena</taxon>
    </lineage>
</organism>
<accession>A0ABQ0L1H0</accession>
<sequence length="769" mass="86696">MSSSPSLPTATSTAGAVLCTQSDGGRVLCTPVSNRQTDETVVDGKTDETVVVRVGVVRGPQKTPPPSPSLNAMELDSAWVPDGLDLAPRVVPPPTPKKPSSRPPVDLQLLRDSCPTLPRNTLCFDGFIRNEQGIFGVHYGDPYFLCELPEQQPPPHFVKRHRSDFKQLPWITFDTVCLLFVPRAPVFGDELFSPLRLDESRVPLDRLRTSRVEGKEVITETQYILTAPKRHQWDKMESTLFQIMHTLQGYVKNPLPSGVRQRFSIPWSYSYREGAETPDKAVSRIVRARMAFVPLMAQITMLFVILDAMETGDWRGRLKQALNLSWQFMDDFEQSVVGNLDIERMGGIVDLTARSDMEQVLPWILEFTLGKYKIPIYLYFGCRFPLQHLPRSIFRAGFYPVKEEIEFLNSRPGRVAFSAWKEQGNKIVSARNDPDAALLDPAPRRGSRSSMRSSAHPNMGSYHVGRYRPTLNASLADYVGLPATYDRDEEEGPDHFSTEHEQEHGLAAQTDLPVSHLGNAGLNTESALHDIYDDVFDLTVHFYPISVTTVAHDYYGLDILNTDAAEAYKCDELNALSAAWALGDVEDTDGRASLHFVRKLLGCIRDAVHNSRVRRPIPIPSLLSDLTDPSSALYLHPRFRVFRVRKDDGAKYVMVPDDVDEEPWVMADASTVLFCLRSNFDNMEELVHRLVELGVPFSNCWRRARDFVESIDRETIQSISLGARPVGYQGTPEDHRAFLHKLKNFAQTYRGQLLLREGGIVARLARLFV</sequence>
<proteinExistence type="predicted"/>